<name>A0A7Y0Q7W9_9GAMM</name>
<keyword evidence="2" id="KW-1185">Reference proteome</keyword>
<organism evidence="1 2">
    <name type="scientific">Thalassotalea algicola</name>
    <dbReference type="NCBI Taxonomy" id="2716224"/>
    <lineage>
        <taxon>Bacteria</taxon>
        <taxon>Pseudomonadati</taxon>
        <taxon>Pseudomonadota</taxon>
        <taxon>Gammaproteobacteria</taxon>
        <taxon>Alteromonadales</taxon>
        <taxon>Colwelliaceae</taxon>
        <taxon>Thalassotalea</taxon>
    </lineage>
</organism>
<sequence>MSSNLHPAVEKTKRWLEEIVIGLNFCPFAKKEFVNNTIHYHASKHGMIEQALHELAEQMQFLIEHPEIETSLVVYATGFRDFGRYLDLVDYANDLLVSLELEGEIQIASFHPDYIFEGESEQSPSNYTNRSPFPTIHLIREPSMEKVLAVYKNPEQIPQDNIELAHEKGVKFFKQFLASVHKM</sequence>
<gene>
    <name evidence="1" type="ORF">HII17_07795</name>
</gene>
<evidence type="ECO:0000313" key="2">
    <source>
        <dbReference type="Proteomes" id="UP000568664"/>
    </source>
</evidence>
<protein>
    <submittedName>
        <fullName evidence="1">DUF1415 domain-containing protein</fullName>
    </submittedName>
</protein>
<dbReference type="AlphaFoldDB" id="A0A7Y0Q7W9"/>
<evidence type="ECO:0000313" key="1">
    <source>
        <dbReference type="EMBL" id="NMP31460.1"/>
    </source>
</evidence>
<dbReference type="Pfam" id="PF07209">
    <property type="entry name" value="DUF1415"/>
    <property type="match status" value="1"/>
</dbReference>
<dbReference type="RefSeq" id="WP_169074771.1">
    <property type="nucleotide sequence ID" value="NZ_JABBXH010000002.1"/>
</dbReference>
<proteinExistence type="predicted"/>
<dbReference type="InterPro" id="IPR009858">
    <property type="entry name" value="DUF1415"/>
</dbReference>
<dbReference type="Proteomes" id="UP000568664">
    <property type="component" value="Unassembled WGS sequence"/>
</dbReference>
<dbReference type="EMBL" id="JABBXH010000002">
    <property type="protein sequence ID" value="NMP31460.1"/>
    <property type="molecule type" value="Genomic_DNA"/>
</dbReference>
<comment type="caution">
    <text evidence="1">The sequence shown here is derived from an EMBL/GenBank/DDBJ whole genome shotgun (WGS) entry which is preliminary data.</text>
</comment>
<reference evidence="1 2" key="1">
    <citation type="submission" date="2020-04" db="EMBL/GenBank/DDBJ databases">
        <title>Thalassotalea sp. M1531, isolated from the surface of marine red alga.</title>
        <authorList>
            <person name="Pang L."/>
            <person name="Lu D.-C."/>
        </authorList>
    </citation>
    <scope>NUCLEOTIDE SEQUENCE [LARGE SCALE GENOMIC DNA]</scope>
    <source>
        <strain evidence="1 2">M1531</strain>
    </source>
</reference>
<accession>A0A7Y0Q7W9</accession>